<name>A0A9C7QH75_CITAM</name>
<comment type="caution">
    <text evidence="1">The sequence shown here is derived from an EMBL/GenBank/DDBJ whole genome shotgun (WGS) entry which is preliminary data.</text>
</comment>
<reference evidence="1" key="2">
    <citation type="submission" date="2022-05" db="EMBL/GenBank/DDBJ databases">
        <authorList>
            <consortium name="NCBI Pathogen Detection Project"/>
        </authorList>
    </citation>
    <scope>NUCLEOTIDE SEQUENCE</scope>
    <source>
        <strain evidence="1">CAV1698</strain>
    </source>
</reference>
<sequence>MEWLTYGSDYITGLKPGDMPLVDFTRDCLHREKQRTSGAYKQNTLYSATGQLLSHTFSDPMLNREYGFNDNGQLVHIRGVHQEEDYRCEQQGAALLESRYLYDPLGRRVSKRVWKNRRTYGEITGNEYIQLFPRK</sequence>
<accession>A0A9C7QH75</accession>
<dbReference type="Gene3D" id="2.180.10.10">
    <property type="entry name" value="RHS repeat-associated core"/>
    <property type="match status" value="1"/>
</dbReference>
<dbReference type="AlphaFoldDB" id="A0A9C7QH75"/>
<reference evidence="1" key="1">
    <citation type="journal article" date="2018" name="Genome Biol.">
        <title>SKESA: strategic k-mer extension for scrupulous assemblies.</title>
        <authorList>
            <person name="Souvorov A."/>
            <person name="Agarwala R."/>
            <person name="Lipman D.J."/>
        </authorList>
    </citation>
    <scope>NUCLEOTIDE SEQUENCE</scope>
    <source>
        <strain evidence="1">CAV1698</strain>
    </source>
</reference>
<dbReference type="Proteomes" id="UP000862426">
    <property type="component" value="Unassembled WGS sequence"/>
</dbReference>
<evidence type="ECO:0000313" key="1">
    <source>
        <dbReference type="EMBL" id="HCD1253768.1"/>
    </source>
</evidence>
<gene>
    <name evidence="1" type="ORF">JD854_RS01650</name>
</gene>
<proteinExistence type="predicted"/>
<dbReference type="EMBL" id="DACYAJ020000001">
    <property type="protein sequence ID" value="HCD1253768.1"/>
    <property type="molecule type" value="Genomic_DNA"/>
</dbReference>
<evidence type="ECO:0008006" key="3">
    <source>
        <dbReference type="Google" id="ProtNLM"/>
    </source>
</evidence>
<protein>
    <recommendedName>
        <fullName evidence="3">RHS repeat protein</fullName>
    </recommendedName>
</protein>
<evidence type="ECO:0000313" key="2">
    <source>
        <dbReference type="Proteomes" id="UP000862426"/>
    </source>
</evidence>
<organism evidence="1 2">
    <name type="scientific">Citrobacter amalonaticus</name>
    <dbReference type="NCBI Taxonomy" id="35703"/>
    <lineage>
        <taxon>Bacteria</taxon>
        <taxon>Pseudomonadati</taxon>
        <taxon>Pseudomonadota</taxon>
        <taxon>Gammaproteobacteria</taxon>
        <taxon>Enterobacterales</taxon>
        <taxon>Enterobacteriaceae</taxon>
        <taxon>Citrobacter</taxon>
    </lineage>
</organism>